<reference evidence="24" key="1">
    <citation type="journal article" date="2019" name="Int. J. Syst. Evol. Microbiol.">
        <title>The Global Catalogue of Microorganisms (GCM) 10K type strain sequencing project: providing services to taxonomists for standard genome sequencing and annotation.</title>
        <authorList>
            <consortium name="The Broad Institute Genomics Platform"/>
            <consortium name="The Broad Institute Genome Sequencing Center for Infectious Disease"/>
            <person name="Wu L."/>
            <person name="Ma J."/>
        </authorList>
    </citation>
    <scope>NUCLEOTIDE SEQUENCE [LARGE SCALE GENOMIC DNA]</scope>
    <source>
        <strain evidence="24">JCM 17525</strain>
    </source>
</reference>
<dbReference type="Pfam" id="PF04389">
    <property type="entry name" value="Peptidase_M28"/>
    <property type="match status" value="1"/>
</dbReference>
<keyword evidence="10 21" id="KW-0732">Signal</keyword>
<dbReference type="RefSeq" id="WP_344726844.1">
    <property type="nucleotide sequence ID" value="NZ_BAABBI010000001.1"/>
</dbReference>
<evidence type="ECO:0000256" key="18">
    <source>
        <dbReference type="ARBA" id="ARBA00023228"/>
    </source>
</evidence>
<keyword evidence="16" id="KW-0865">Zymogen</keyword>
<evidence type="ECO:0000256" key="7">
    <source>
        <dbReference type="ARBA" id="ARBA00022645"/>
    </source>
</evidence>
<evidence type="ECO:0000313" key="23">
    <source>
        <dbReference type="EMBL" id="GAA3776384.1"/>
    </source>
</evidence>
<evidence type="ECO:0000256" key="20">
    <source>
        <dbReference type="ARBA" id="ARBA00033328"/>
    </source>
</evidence>
<evidence type="ECO:0000256" key="19">
    <source>
        <dbReference type="ARBA" id="ARBA00025833"/>
    </source>
</evidence>
<evidence type="ECO:0000256" key="4">
    <source>
        <dbReference type="ARBA" id="ARBA00004613"/>
    </source>
</evidence>
<dbReference type="Gene3D" id="3.50.30.30">
    <property type="match status" value="1"/>
</dbReference>
<keyword evidence="14" id="KW-0333">Golgi apparatus</keyword>
<evidence type="ECO:0000256" key="14">
    <source>
        <dbReference type="ARBA" id="ARBA00023034"/>
    </source>
</evidence>
<dbReference type="SUPFAM" id="SSF53187">
    <property type="entry name" value="Zn-dependent exopeptidases"/>
    <property type="match status" value="1"/>
</dbReference>
<evidence type="ECO:0000256" key="13">
    <source>
        <dbReference type="ARBA" id="ARBA00022833"/>
    </source>
</evidence>
<evidence type="ECO:0000256" key="17">
    <source>
        <dbReference type="ARBA" id="ARBA00023180"/>
    </source>
</evidence>
<keyword evidence="9" id="KW-0479">Metal-binding</keyword>
<comment type="caution">
    <text evidence="23">The sequence shown here is derived from an EMBL/GenBank/DDBJ whole genome shotgun (WGS) entry which is preliminary data.</text>
</comment>
<protein>
    <recommendedName>
        <fullName evidence="5">Carboxypeptidase Q</fullName>
    </recommendedName>
    <alternativeName>
        <fullName evidence="20">Plasma glutamate carboxypeptidase</fullName>
    </alternativeName>
</protein>
<evidence type="ECO:0000256" key="2">
    <source>
        <dbReference type="ARBA" id="ARBA00004371"/>
    </source>
</evidence>
<accession>A0ABP7GWE4</accession>
<dbReference type="Proteomes" id="UP001501456">
    <property type="component" value="Unassembled WGS sequence"/>
</dbReference>
<sequence length="573" mass="64572">MLKNIRFYSIVLVSILFSNSTNAQVADSENYFDLVTSEITGDLAYETTAFVEQYWRVVGNTGFNESVYFIEDKLKKAGFVNEDVATDKNRFTYRIEKRPLKHPTWEVVDASVTIKGEENPLLTQETNRNMVALNSYSTPKGGIEADVVYIENIYDLKNMDVKGKIVFAETSLAFLYSMAVLQGGAVGVLAYNNPAYLQPEKNTTSIQFRSIPFKAEQQSWGIAMSYQAKERLKKSLSKGKVRLQVNVETKIYPSEELTIVADIKGSEVPKERLVFSAHIQEPGANDNATGVGVALEMATKTARLIEQGKFNIKRTLTFLWGDEIVSTGRYVKEDSSRAKAIKWGISLDMVGENTAITGGTFLIEKMPDPSAIWTRGNDKHTEWGGRKMKLNEMKPHYLNDFLIGVFQEQGRRANWVVNTNPFEGGSDHVPFLRSDIPSVLFWHFTDQFYHTDNDRLDKVSKETLRNVSTASLVSAYTLLNADETTAKDIINNIETAALQRFAEELKQSKLAIEKGESIDSQIEIIKAWKDWYIKAIATTTDMVSKDKKLLKTIKKTQDTIKATANGVIEELEK</sequence>
<evidence type="ECO:0000256" key="16">
    <source>
        <dbReference type="ARBA" id="ARBA00023145"/>
    </source>
</evidence>
<proteinExistence type="predicted"/>
<name>A0ABP7GWE4_9FLAO</name>
<keyword evidence="7" id="KW-0121">Carboxypeptidase</keyword>
<evidence type="ECO:0000259" key="22">
    <source>
        <dbReference type="Pfam" id="PF04389"/>
    </source>
</evidence>
<keyword evidence="13" id="KW-0862">Zinc</keyword>
<feature type="domain" description="Peptidase M28" evidence="22">
    <location>
        <begin position="259"/>
        <end position="470"/>
    </location>
</feature>
<evidence type="ECO:0000256" key="10">
    <source>
        <dbReference type="ARBA" id="ARBA00022729"/>
    </source>
</evidence>
<dbReference type="EMBL" id="BAABBI010000001">
    <property type="protein sequence ID" value="GAA3776384.1"/>
    <property type="molecule type" value="Genomic_DNA"/>
</dbReference>
<evidence type="ECO:0000256" key="9">
    <source>
        <dbReference type="ARBA" id="ARBA00022723"/>
    </source>
</evidence>
<dbReference type="InterPro" id="IPR007484">
    <property type="entry name" value="Peptidase_M28"/>
</dbReference>
<keyword evidence="17" id="KW-0325">Glycoprotein</keyword>
<feature type="chain" id="PRO_5047049399" description="Carboxypeptidase Q" evidence="21">
    <location>
        <begin position="24"/>
        <end position="573"/>
    </location>
</feature>
<keyword evidence="24" id="KW-1185">Reference proteome</keyword>
<evidence type="ECO:0000256" key="1">
    <source>
        <dbReference type="ARBA" id="ARBA00004240"/>
    </source>
</evidence>
<evidence type="ECO:0000256" key="12">
    <source>
        <dbReference type="ARBA" id="ARBA00022824"/>
    </source>
</evidence>
<feature type="signal peptide" evidence="21">
    <location>
        <begin position="1"/>
        <end position="23"/>
    </location>
</feature>
<dbReference type="InterPro" id="IPR039866">
    <property type="entry name" value="CPQ"/>
</dbReference>
<keyword evidence="6" id="KW-0964">Secreted</keyword>
<evidence type="ECO:0000313" key="24">
    <source>
        <dbReference type="Proteomes" id="UP001501456"/>
    </source>
</evidence>
<keyword evidence="11" id="KW-0378">Hydrolase</keyword>
<dbReference type="InterPro" id="IPR046450">
    <property type="entry name" value="PA_dom_sf"/>
</dbReference>
<keyword evidence="12" id="KW-0256">Endoplasmic reticulum</keyword>
<dbReference type="SUPFAM" id="SSF52025">
    <property type="entry name" value="PA domain"/>
    <property type="match status" value="1"/>
</dbReference>
<keyword evidence="8" id="KW-0645">Protease</keyword>
<dbReference type="PANTHER" id="PTHR12053">
    <property type="entry name" value="PROTEASE FAMILY M28 PLASMA GLUTAMATE CARBOXYPEPTIDASE-RELATED"/>
    <property type="match status" value="1"/>
</dbReference>
<evidence type="ECO:0000256" key="11">
    <source>
        <dbReference type="ARBA" id="ARBA00022801"/>
    </source>
</evidence>
<evidence type="ECO:0000256" key="6">
    <source>
        <dbReference type="ARBA" id="ARBA00022525"/>
    </source>
</evidence>
<gene>
    <name evidence="23" type="ORF">GCM10022271_05650</name>
</gene>
<evidence type="ECO:0000256" key="5">
    <source>
        <dbReference type="ARBA" id="ARBA00014116"/>
    </source>
</evidence>
<keyword evidence="18" id="KW-0458">Lysosome</keyword>
<keyword evidence="15" id="KW-0482">Metalloprotease</keyword>
<evidence type="ECO:0000256" key="3">
    <source>
        <dbReference type="ARBA" id="ARBA00004555"/>
    </source>
</evidence>
<comment type="subcellular location">
    <subcellularLocation>
        <location evidence="1">Endoplasmic reticulum</location>
    </subcellularLocation>
    <subcellularLocation>
        <location evidence="3">Golgi apparatus</location>
    </subcellularLocation>
    <subcellularLocation>
        <location evidence="2">Lysosome</location>
    </subcellularLocation>
    <subcellularLocation>
        <location evidence="4">Secreted</location>
    </subcellularLocation>
</comment>
<evidence type="ECO:0000256" key="8">
    <source>
        <dbReference type="ARBA" id="ARBA00022670"/>
    </source>
</evidence>
<dbReference type="PANTHER" id="PTHR12053:SF3">
    <property type="entry name" value="CARBOXYPEPTIDASE Q"/>
    <property type="match status" value="1"/>
</dbReference>
<evidence type="ECO:0000256" key="21">
    <source>
        <dbReference type="SAM" id="SignalP"/>
    </source>
</evidence>
<organism evidence="23 24">
    <name type="scientific">Corallibacter vietnamensis</name>
    <dbReference type="NCBI Taxonomy" id="904130"/>
    <lineage>
        <taxon>Bacteria</taxon>
        <taxon>Pseudomonadati</taxon>
        <taxon>Bacteroidota</taxon>
        <taxon>Flavobacteriia</taxon>
        <taxon>Flavobacteriales</taxon>
        <taxon>Flavobacteriaceae</taxon>
        <taxon>Corallibacter</taxon>
    </lineage>
</organism>
<dbReference type="Gene3D" id="3.40.630.10">
    <property type="entry name" value="Zn peptidases"/>
    <property type="match status" value="1"/>
</dbReference>
<comment type="subunit">
    <text evidence="19">Homodimer. The monomeric form is inactive while the homodimer is active.</text>
</comment>
<evidence type="ECO:0000256" key="15">
    <source>
        <dbReference type="ARBA" id="ARBA00023049"/>
    </source>
</evidence>